<dbReference type="AlphaFoldDB" id="A0A804L3S2"/>
<dbReference type="Proteomes" id="UP000012960">
    <property type="component" value="Unplaced"/>
</dbReference>
<dbReference type="EMBL" id="HG996475">
    <property type="protein sequence ID" value="CAG1863429.1"/>
    <property type="molecule type" value="Genomic_DNA"/>
</dbReference>
<dbReference type="Gramene" id="Ma11_t03340.1">
    <property type="protein sequence ID" value="Ma11_p03340.1"/>
    <property type="gene ID" value="Ma11_g03340"/>
</dbReference>
<dbReference type="FunFam" id="1.20.1270.10:FF:000001">
    <property type="entry name" value="Molecular chaperone DnaK"/>
    <property type="match status" value="1"/>
</dbReference>
<keyword evidence="1" id="KW-0547">Nucleotide-binding</keyword>
<organism evidence="5 6">
    <name type="scientific">Musa acuminata subsp. malaccensis</name>
    <name type="common">Wild banana</name>
    <name type="synonym">Musa malaccensis</name>
    <dbReference type="NCBI Taxonomy" id="214687"/>
    <lineage>
        <taxon>Eukaryota</taxon>
        <taxon>Viridiplantae</taxon>
        <taxon>Streptophyta</taxon>
        <taxon>Embryophyta</taxon>
        <taxon>Tracheophyta</taxon>
        <taxon>Spermatophyta</taxon>
        <taxon>Magnoliopsida</taxon>
        <taxon>Liliopsida</taxon>
        <taxon>Zingiberales</taxon>
        <taxon>Musaceae</taxon>
        <taxon>Musa</taxon>
    </lineage>
</organism>
<proteinExistence type="predicted"/>
<feature type="compositionally biased region" description="Acidic residues" evidence="3">
    <location>
        <begin position="103"/>
        <end position="112"/>
    </location>
</feature>
<dbReference type="GO" id="GO:0140662">
    <property type="term" value="F:ATP-dependent protein folding chaperone"/>
    <property type="evidence" value="ECO:0007669"/>
    <property type="project" value="InterPro"/>
</dbReference>
<evidence type="ECO:0000256" key="2">
    <source>
        <dbReference type="ARBA" id="ARBA00022840"/>
    </source>
</evidence>
<dbReference type="InterPro" id="IPR029048">
    <property type="entry name" value="HSP70_C_sf"/>
</dbReference>
<dbReference type="SUPFAM" id="SSF100934">
    <property type="entry name" value="Heat shock protein 70kD (HSP70), C-terminal subdomain"/>
    <property type="match status" value="1"/>
</dbReference>
<protein>
    <submittedName>
        <fullName evidence="4">(wild Malaysian banana) hypothetical protein</fullName>
    </submittedName>
</protein>
<dbReference type="OMA" id="KARVVSW"/>
<evidence type="ECO:0000313" key="4">
    <source>
        <dbReference type="EMBL" id="CAG1863429.1"/>
    </source>
</evidence>
<dbReference type="InParanoid" id="A0A804L3S2"/>
<feature type="compositionally biased region" description="Gly residues" evidence="3">
    <location>
        <begin position="91"/>
        <end position="100"/>
    </location>
</feature>
<reference evidence="5" key="2">
    <citation type="submission" date="2021-05" db="UniProtKB">
        <authorList>
            <consortium name="EnsemblPlants"/>
        </authorList>
    </citation>
    <scope>IDENTIFICATION</scope>
    <source>
        <strain evidence="5">subsp. malaccensis</strain>
    </source>
</reference>
<evidence type="ECO:0000313" key="5">
    <source>
        <dbReference type="EnsemblPlants" id="Ma11_p03340.1"/>
    </source>
</evidence>
<dbReference type="Gene3D" id="1.20.1270.10">
    <property type="match status" value="1"/>
</dbReference>
<evidence type="ECO:0000313" key="6">
    <source>
        <dbReference type="Proteomes" id="UP000012960"/>
    </source>
</evidence>
<dbReference type="EnsemblPlants" id="Ma11_t03340.1">
    <property type="protein sequence ID" value="Ma11_p03340.1"/>
    <property type="gene ID" value="Ma11_g03340"/>
</dbReference>
<sequence length="112" mass="12108">MIKEAELHAQRDQDRKALIDVRNAADTTIYSIEKSLDEYRSKIPAAVASEIGSALADLRKEMTGDDIERIKSKLDAANKAVSRIGQQMAGGSAGSQGGGDQTPEAEYEEVKK</sequence>
<keyword evidence="2" id="KW-0067">ATP-binding</keyword>
<accession>A0A804L3S2</accession>
<dbReference type="GO" id="GO:0005524">
    <property type="term" value="F:ATP binding"/>
    <property type="evidence" value="ECO:0007669"/>
    <property type="project" value="UniProtKB-KW"/>
</dbReference>
<keyword evidence="6" id="KW-1185">Reference proteome</keyword>
<dbReference type="Pfam" id="PF00012">
    <property type="entry name" value="HSP70"/>
    <property type="match status" value="1"/>
</dbReference>
<dbReference type="InterPro" id="IPR013126">
    <property type="entry name" value="Hsp_70_fam"/>
</dbReference>
<gene>
    <name evidence="4" type="ORF">GSMUA_21990.1</name>
</gene>
<name>A0A804L3S2_MUSAM</name>
<evidence type="ECO:0000256" key="1">
    <source>
        <dbReference type="ARBA" id="ARBA00022741"/>
    </source>
</evidence>
<feature type="region of interest" description="Disordered" evidence="3">
    <location>
        <begin position="83"/>
        <end position="112"/>
    </location>
</feature>
<evidence type="ECO:0000256" key="3">
    <source>
        <dbReference type="SAM" id="MobiDB-lite"/>
    </source>
</evidence>
<reference evidence="4" key="1">
    <citation type="submission" date="2021-03" db="EMBL/GenBank/DDBJ databases">
        <authorList>
            <consortium name="Genoscope - CEA"/>
            <person name="William W."/>
        </authorList>
    </citation>
    <scope>NUCLEOTIDE SEQUENCE</scope>
    <source>
        <strain evidence="4">Doubled-haploid Pahang</strain>
    </source>
</reference>